<feature type="domain" description="ABC transmembrane type-1" evidence="8">
    <location>
        <begin position="94"/>
        <end position="329"/>
    </location>
</feature>
<dbReference type="SUPFAM" id="SSF161098">
    <property type="entry name" value="MetI-like"/>
    <property type="match status" value="1"/>
</dbReference>
<dbReference type="CDD" id="cd06261">
    <property type="entry name" value="TM_PBP2"/>
    <property type="match status" value="1"/>
</dbReference>
<dbReference type="PANTHER" id="PTHR43163">
    <property type="entry name" value="DIPEPTIDE TRANSPORT SYSTEM PERMEASE PROTEIN DPPB-RELATED"/>
    <property type="match status" value="1"/>
</dbReference>
<keyword evidence="6 7" id="KW-0472">Membrane</keyword>
<gene>
    <name evidence="9" type="ORF">ACFOW7_13210</name>
</gene>
<feature type="transmembrane region" description="Helical" evidence="7">
    <location>
        <begin position="100"/>
        <end position="121"/>
    </location>
</feature>
<feature type="transmembrane region" description="Helical" evidence="7">
    <location>
        <begin position="201"/>
        <end position="221"/>
    </location>
</feature>
<evidence type="ECO:0000256" key="2">
    <source>
        <dbReference type="ARBA" id="ARBA00022448"/>
    </source>
</evidence>
<keyword evidence="5 7" id="KW-1133">Transmembrane helix</keyword>
<reference evidence="10" key="1">
    <citation type="journal article" date="2019" name="Int. J. Syst. Evol. Microbiol.">
        <title>The Global Catalogue of Microorganisms (GCM) 10K type strain sequencing project: providing services to taxonomists for standard genome sequencing and annotation.</title>
        <authorList>
            <consortium name="The Broad Institute Genomics Platform"/>
            <consortium name="The Broad Institute Genome Sequencing Center for Infectious Disease"/>
            <person name="Wu L."/>
            <person name="Ma J."/>
        </authorList>
    </citation>
    <scope>NUCLEOTIDE SEQUENCE [LARGE SCALE GENOMIC DNA]</scope>
    <source>
        <strain evidence="10">LMG 29894</strain>
    </source>
</reference>
<dbReference type="RefSeq" id="WP_378164980.1">
    <property type="nucleotide sequence ID" value="NZ_JBHSBU010000001.1"/>
</dbReference>
<feature type="transmembrane region" description="Helical" evidence="7">
    <location>
        <begin position="259"/>
        <end position="278"/>
    </location>
</feature>
<protein>
    <submittedName>
        <fullName evidence="9">ABC transporter permease</fullName>
    </submittedName>
</protein>
<keyword evidence="10" id="KW-1185">Reference proteome</keyword>
<feature type="transmembrane region" description="Helical" evidence="7">
    <location>
        <begin position="142"/>
        <end position="163"/>
    </location>
</feature>
<dbReference type="InterPro" id="IPR045621">
    <property type="entry name" value="BPD_transp_1_N"/>
</dbReference>
<proteinExistence type="inferred from homology"/>
<keyword evidence="2 7" id="KW-0813">Transport</keyword>
<keyword evidence="3" id="KW-1003">Cell membrane</keyword>
<dbReference type="InterPro" id="IPR000515">
    <property type="entry name" value="MetI-like"/>
</dbReference>
<evidence type="ECO:0000256" key="1">
    <source>
        <dbReference type="ARBA" id="ARBA00004651"/>
    </source>
</evidence>
<comment type="caution">
    <text evidence="9">The sequence shown here is derived from an EMBL/GenBank/DDBJ whole genome shotgun (WGS) entry which is preliminary data.</text>
</comment>
<evidence type="ECO:0000256" key="3">
    <source>
        <dbReference type="ARBA" id="ARBA00022475"/>
    </source>
</evidence>
<evidence type="ECO:0000256" key="5">
    <source>
        <dbReference type="ARBA" id="ARBA00022989"/>
    </source>
</evidence>
<comment type="similarity">
    <text evidence="7">Belongs to the binding-protein-dependent transport system permease family.</text>
</comment>
<evidence type="ECO:0000313" key="10">
    <source>
        <dbReference type="Proteomes" id="UP001595791"/>
    </source>
</evidence>
<sequence>MDSLTKLGGLLCTLLGITLIAFFVVRAAPGDPVLLMIGERGADPQQYRQAVSRLGLDQPLAAQYAGFVSRASQGDLGNSIVTGRPVGTELLARWPASIELGVAAILLALLVGIPVGVLAAINRNGVFDYLVTAGSLAGYSMPIFWLGLLLILTFSLALGLTPVSGRLDILYEVAPVTGFMMVDTLLPAVRREYGLEAFISALHHLVLPALTMAAVPIAVFARMTRASMVDVLSEDYIRTARAKGLAESRVIWLHALRNALLPIITVGGLFFVSAAVAGAILTESIFGWPGIGSYIVTSVYARDYPVIQGSVLMIGLLVVLINAAVDLLYRAANPRMRA</sequence>
<dbReference type="PANTHER" id="PTHR43163:SF8">
    <property type="entry name" value="D,D-DIPEPTIDE TRANSPORT SYSTEM PERMEASE PROTEIN DDPB-RELATED"/>
    <property type="match status" value="1"/>
</dbReference>
<comment type="subcellular location">
    <subcellularLocation>
        <location evidence="1 7">Cell membrane</location>
        <topology evidence="1 7">Multi-pass membrane protein</topology>
    </subcellularLocation>
</comment>
<evidence type="ECO:0000256" key="6">
    <source>
        <dbReference type="ARBA" id="ARBA00023136"/>
    </source>
</evidence>
<name>A0ABV8MT42_9NEIS</name>
<keyword evidence="4 7" id="KW-0812">Transmembrane</keyword>
<dbReference type="InterPro" id="IPR035906">
    <property type="entry name" value="MetI-like_sf"/>
</dbReference>
<organism evidence="9 10">
    <name type="scientific">Chitinimonas lacunae</name>
    <dbReference type="NCBI Taxonomy" id="1963018"/>
    <lineage>
        <taxon>Bacteria</taxon>
        <taxon>Pseudomonadati</taxon>
        <taxon>Pseudomonadota</taxon>
        <taxon>Betaproteobacteria</taxon>
        <taxon>Neisseriales</taxon>
        <taxon>Chitinibacteraceae</taxon>
        <taxon>Chitinimonas</taxon>
    </lineage>
</organism>
<accession>A0ABV8MT42</accession>
<dbReference type="Gene3D" id="1.10.3720.10">
    <property type="entry name" value="MetI-like"/>
    <property type="match status" value="1"/>
</dbReference>
<dbReference type="Proteomes" id="UP001595791">
    <property type="component" value="Unassembled WGS sequence"/>
</dbReference>
<dbReference type="PROSITE" id="PS50928">
    <property type="entry name" value="ABC_TM1"/>
    <property type="match status" value="1"/>
</dbReference>
<dbReference type="Pfam" id="PF00528">
    <property type="entry name" value="BPD_transp_1"/>
    <property type="match status" value="1"/>
</dbReference>
<evidence type="ECO:0000313" key="9">
    <source>
        <dbReference type="EMBL" id="MFC4160298.1"/>
    </source>
</evidence>
<evidence type="ECO:0000256" key="4">
    <source>
        <dbReference type="ARBA" id="ARBA00022692"/>
    </source>
</evidence>
<dbReference type="EMBL" id="JBHSBU010000001">
    <property type="protein sequence ID" value="MFC4160298.1"/>
    <property type="molecule type" value="Genomic_DNA"/>
</dbReference>
<dbReference type="Pfam" id="PF19300">
    <property type="entry name" value="BPD_transp_1_N"/>
    <property type="match status" value="1"/>
</dbReference>
<feature type="transmembrane region" description="Helical" evidence="7">
    <location>
        <begin position="307"/>
        <end position="329"/>
    </location>
</feature>
<evidence type="ECO:0000259" key="8">
    <source>
        <dbReference type="PROSITE" id="PS50928"/>
    </source>
</evidence>
<evidence type="ECO:0000256" key="7">
    <source>
        <dbReference type="RuleBase" id="RU363032"/>
    </source>
</evidence>